<accession>A0A383D5M6</accession>
<dbReference type="EMBL" id="UINC01214363">
    <property type="protein sequence ID" value="SVE39563.1"/>
    <property type="molecule type" value="Genomic_DNA"/>
</dbReference>
<sequence>SAGQAIARVEGANQYYSGLMIRNNYSSVQSQWHVAAAGGRSGWGDTNGNFIIRDDTTNSTGIEIVRGAGGATGALYIDTQGYVGIGVIPETSAANDNSGIFVGGLGGLWGKTAAAAAKHTTLSNNVYDHPSTGQAAIVTDEGAKITLTNGTLQLTTTSAATTADAAHSWNYGLNINNKGNVGVNIVYSDYRMQINGNSTTMNNGTGACLAINSTDNTTSMVMLGCAQDINAAGIGYN</sequence>
<proteinExistence type="predicted"/>
<protein>
    <submittedName>
        <fullName evidence="1">Uncharacterized protein</fullName>
    </submittedName>
</protein>
<organism evidence="1">
    <name type="scientific">marine metagenome</name>
    <dbReference type="NCBI Taxonomy" id="408172"/>
    <lineage>
        <taxon>unclassified sequences</taxon>
        <taxon>metagenomes</taxon>
        <taxon>ecological metagenomes</taxon>
    </lineage>
</organism>
<feature type="non-terminal residue" evidence="1">
    <location>
        <position position="237"/>
    </location>
</feature>
<dbReference type="AlphaFoldDB" id="A0A383D5M6"/>
<gene>
    <name evidence="1" type="ORF">METZ01_LOCUS492417</name>
</gene>
<reference evidence="1" key="1">
    <citation type="submission" date="2018-05" db="EMBL/GenBank/DDBJ databases">
        <authorList>
            <person name="Lanie J.A."/>
            <person name="Ng W.-L."/>
            <person name="Kazmierczak K.M."/>
            <person name="Andrzejewski T.M."/>
            <person name="Davidsen T.M."/>
            <person name="Wayne K.J."/>
            <person name="Tettelin H."/>
            <person name="Glass J.I."/>
            <person name="Rusch D."/>
            <person name="Podicherti R."/>
            <person name="Tsui H.-C.T."/>
            <person name="Winkler M.E."/>
        </authorList>
    </citation>
    <scope>NUCLEOTIDE SEQUENCE</scope>
</reference>
<name>A0A383D5M6_9ZZZZ</name>
<evidence type="ECO:0000313" key="1">
    <source>
        <dbReference type="EMBL" id="SVE39563.1"/>
    </source>
</evidence>
<feature type="non-terminal residue" evidence="1">
    <location>
        <position position="1"/>
    </location>
</feature>